<accession>A0A3P7I726</accession>
<keyword evidence="3" id="KW-0067">ATP-binding</keyword>
<sequence>MLSVFLGNVSLIFTYLSKNRFELLDGPPYANGAAHTGHAINKILKDFIVKSRIALGYKVRFRPGWDCHGLPIELKITKNVQVSRVLLEFG</sequence>
<evidence type="ECO:0000313" key="7">
    <source>
        <dbReference type="EMBL" id="VDM68650.1"/>
    </source>
</evidence>
<dbReference type="GO" id="GO:0032543">
    <property type="term" value="P:mitochondrial translation"/>
    <property type="evidence" value="ECO:0007669"/>
    <property type="project" value="TreeGrafter"/>
</dbReference>
<evidence type="ECO:0000256" key="4">
    <source>
        <dbReference type="ARBA" id="ARBA00022917"/>
    </source>
</evidence>
<dbReference type="GO" id="GO:0005739">
    <property type="term" value="C:mitochondrion"/>
    <property type="evidence" value="ECO:0007669"/>
    <property type="project" value="TreeGrafter"/>
</dbReference>
<protein>
    <recommendedName>
        <fullName evidence="6">Aminoacyl-tRNA synthetase class Ia domain-containing protein</fullName>
    </recommendedName>
</protein>
<keyword evidence="5" id="KW-0030">Aminoacyl-tRNA synthetase</keyword>
<dbReference type="AlphaFoldDB" id="A0A3P7I726"/>
<keyword evidence="8" id="KW-1185">Reference proteome</keyword>
<dbReference type="PANTHER" id="PTHR42765:SF1">
    <property type="entry name" value="ISOLEUCINE--TRNA LIGASE, MITOCHONDRIAL"/>
    <property type="match status" value="1"/>
</dbReference>
<dbReference type="GO" id="GO:0005524">
    <property type="term" value="F:ATP binding"/>
    <property type="evidence" value="ECO:0007669"/>
    <property type="project" value="UniProtKB-KW"/>
</dbReference>
<gene>
    <name evidence="7" type="ORF">SVUK_LOCUS3648</name>
</gene>
<dbReference type="EMBL" id="UYYB01009552">
    <property type="protein sequence ID" value="VDM68650.1"/>
    <property type="molecule type" value="Genomic_DNA"/>
</dbReference>
<evidence type="ECO:0000313" key="8">
    <source>
        <dbReference type="Proteomes" id="UP000270094"/>
    </source>
</evidence>
<organism evidence="7 8">
    <name type="scientific">Strongylus vulgaris</name>
    <name type="common">Blood worm</name>
    <dbReference type="NCBI Taxonomy" id="40348"/>
    <lineage>
        <taxon>Eukaryota</taxon>
        <taxon>Metazoa</taxon>
        <taxon>Ecdysozoa</taxon>
        <taxon>Nematoda</taxon>
        <taxon>Chromadorea</taxon>
        <taxon>Rhabditida</taxon>
        <taxon>Rhabditina</taxon>
        <taxon>Rhabditomorpha</taxon>
        <taxon>Strongyloidea</taxon>
        <taxon>Strongylidae</taxon>
        <taxon>Strongylus</taxon>
    </lineage>
</organism>
<keyword evidence="1" id="KW-0436">Ligase</keyword>
<dbReference type="InterPro" id="IPR014729">
    <property type="entry name" value="Rossmann-like_a/b/a_fold"/>
</dbReference>
<dbReference type="InterPro" id="IPR050081">
    <property type="entry name" value="Ile-tRNA_ligase"/>
</dbReference>
<evidence type="ECO:0000256" key="2">
    <source>
        <dbReference type="ARBA" id="ARBA00022741"/>
    </source>
</evidence>
<evidence type="ECO:0000259" key="6">
    <source>
        <dbReference type="Pfam" id="PF00133"/>
    </source>
</evidence>
<dbReference type="Pfam" id="PF00133">
    <property type="entry name" value="tRNA-synt_1"/>
    <property type="match status" value="1"/>
</dbReference>
<evidence type="ECO:0000256" key="5">
    <source>
        <dbReference type="ARBA" id="ARBA00023146"/>
    </source>
</evidence>
<dbReference type="InterPro" id="IPR002300">
    <property type="entry name" value="aa-tRNA-synth_Ia"/>
</dbReference>
<proteinExistence type="predicted"/>
<dbReference type="Proteomes" id="UP000270094">
    <property type="component" value="Unassembled WGS sequence"/>
</dbReference>
<dbReference type="PANTHER" id="PTHR42765">
    <property type="entry name" value="SOLEUCYL-TRNA SYNTHETASE"/>
    <property type="match status" value="1"/>
</dbReference>
<evidence type="ECO:0000256" key="1">
    <source>
        <dbReference type="ARBA" id="ARBA00022598"/>
    </source>
</evidence>
<feature type="domain" description="Aminoacyl-tRNA synthetase class Ia" evidence="6">
    <location>
        <begin position="18"/>
        <end position="82"/>
    </location>
</feature>
<dbReference type="Gene3D" id="3.40.50.620">
    <property type="entry name" value="HUPs"/>
    <property type="match status" value="1"/>
</dbReference>
<dbReference type="OrthoDB" id="10264412at2759"/>
<keyword evidence="4" id="KW-0648">Protein biosynthesis</keyword>
<dbReference type="SUPFAM" id="SSF52374">
    <property type="entry name" value="Nucleotidylyl transferase"/>
    <property type="match status" value="1"/>
</dbReference>
<dbReference type="GO" id="GO:0006428">
    <property type="term" value="P:isoleucyl-tRNA aminoacylation"/>
    <property type="evidence" value="ECO:0007669"/>
    <property type="project" value="TreeGrafter"/>
</dbReference>
<keyword evidence="2" id="KW-0547">Nucleotide-binding</keyword>
<reference evidence="7 8" key="1">
    <citation type="submission" date="2018-11" db="EMBL/GenBank/DDBJ databases">
        <authorList>
            <consortium name="Pathogen Informatics"/>
        </authorList>
    </citation>
    <scope>NUCLEOTIDE SEQUENCE [LARGE SCALE GENOMIC DNA]</scope>
</reference>
<dbReference type="GO" id="GO:0004822">
    <property type="term" value="F:isoleucine-tRNA ligase activity"/>
    <property type="evidence" value="ECO:0007669"/>
    <property type="project" value="TreeGrafter"/>
</dbReference>
<name>A0A3P7I726_STRVU</name>
<evidence type="ECO:0000256" key="3">
    <source>
        <dbReference type="ARBA" id="ARBA00022840"/>
    </source>
</evidence>